<dbReference type="Proteomes" id="UP000076555">
    <property type="component" value="Unassembled WGS sequence"/>
</dbReference>
<dbReference type="RefSeq" id="WP_006198237.1">
    <property type="nucleotide sequence ID" value="NZ_CAWMRI010000274.1"/>
</dbReference>
<dbReference type="AlphaFoldDB" id="A0A166I522"/>
<protein>
    <submittedName>
        <fullName evidence="1">Uncharacterized protein</fullName>
    </submittedName>
</protein>
<gene>
    <name evidence="1" type="ORF">A2T98_20875</name>
</gene>
<proteinExistence type="predicted"/>
<dbReference type="EMBL" id="LWAJ01000274">
    <property type="protein sequence ID" value="KZL47888.1"/>
    <property type="molecule type" value="Genomic_DNA"/>
</dbReference>
<dbReference type="OrthoDB" id="176168at2"/>
<organism evidence="1 2">
    <name type="scientific">Nodularia spumigena CENA596</name>
    <dbReference type="NCBI Taxonomy" id="1819295"/>
    <lineage>
        <taxon>Bacteria</taxon>
        <taxon>Bacillati</taxon>
        <taxon>Cyanobacteriota</taxon>
        <taxon>Cyanophyceae</taxon>
        <taxon>Nostocales</taxon>
        <taxon>Nodulariaceae</taxon>
        <taxon>Nodularia</taxon>
    </lineage>
</organism>
<sequence length="81" mass="9113">MPQYFGKLPVTHQAWTTIGTVQAVNKNDRTISFVCGDALLTIRVRLAATRQFIPRPSWAIALDDPEWATVPFEVKETEVVV</sequence>
<reference evidence="1 2" key="1">
    <citation type="submission" date="2016-04" db="EMBL/GenBank/DDBJ databases">
        <title>Draft Genome Assembly of the Bloom-forming Cyanobacterium Nodularia spumigena Strain CENA596 in Shrimp Production Ponds.</title>
        <authorList>
            <person name="Popin R.V."/>
            <person name="Rigonato J."/>
            <person name="Abreu V.A."/>
            <person name="Andreote A.P."/>
            <person name="Silveira S.B."/>
            <person name="Odebrecht C."/>
            <person name="Fiore M.F."/>
        </authorList>
    </citation>
    <scope>NUCLEOTIDE SEQUENCE [LARGE SCALE GENOMIC DNA]</scope>
    <source>
        <strain evidence="1 2">CENA596</strain>
    </source>
</reference>
<name>A0A166I522_NODSP</name>
<accession>A0A166I522</accession>
<comment type="caution">
    <text evidence="1">The sequence shown here is derived from an EMBL/GenBank/DDBJ whole genome shotgun (WGS) entry which is preliminary data.</text>
</comment>
<evidence type="ECO:0000313" key="2">
    <source>
        <dbReference type="Proteomes" id="UP000076555"/>
    </source>
</evidence>
<evidence type="ECO:0000313" key="1">
    <source>
        <dbReference type="EMBL" id="KZL47888.1"/>
    </source>
</evidence>